<dbReference type="EMBL" id="PGCI01000913">
    <property type="protein sequence ID" value="PLW11673.1"/>
    <property type="molecule type" value="Genomic_DNA"/>
</dbReference>
<organism evidence="2 3">
    <name type="scientific">Puccinia coronata f. sp. avenae</name>
    <dbReference type="NCBI Taxonomy" id="200324"/>
    <lineage>
        <taxon>Eukaryota</taxon>
        <taxon>Fungi</taxon>
        <taxon>Dikarya</taxon>
        <taxon>Basidiomycota</taxon>
        <taxon>Pucciniomycotina</taxon>
        <taxon>Pucciniomycetes</taxon>
        <taxon>Pucciniales</taxon>
        <taxon>Pucciniaceae</taxon>
        <taxon>Puccinia</taxon>
    </lineage>
</organism>
<feature type="region of interest" description="Disordered" evidence="1">
    <location>
        <begin position="287"/>
        <end position="309"/>
    </location>
</feature>
<feature type="region of interest" description="Disordered" evidence="1">
    <location>
        <begin position="1"/>
        <end position="39"/>
    </location>
</feature>
<dbReference type="Proteomes" id="UP000235392">
    <property type="component" value="Unassembled WGS sequence"/>
</dbReference>
<reference evidence="2 3" key="1">
    <citation type="submission" date="2017-11" db="EMBL/GenBank/DDBJ databases">
        <title>De novo assembly and phasing of dikaryotic genomes from two isolates of Puccinia coronata f. sp. avenae, the causal agent of oat crown rust.</title>
        <authorList>
            <person name="Miller M.E."/>
            <person name="Zhang Y."/>
            <person name="Omidvar V."/>
            <person name="Sperschneider J."/>
            <person name="Schwessinger B."/>
            <person name="Raley C."/>
            <person name="Palmer J.M."/>
            <person name="Garnica D."/>
            <person name="Upadhyaya N."/>
            <person name="Rathjen J."/>
            <person name="Taylor J.M."/>
            <person name="Park R.F."/>
            <person name="Dodds P.N."/>
            <person name="Hirsch C.D."/>
            <person name="Kianian S.F."/>
            <person name="Figueroa M."/>
        </authorList>
    </citation>
    <scope>NUCLEOTIDE SEQUENCE [LARGE SCALE GENOMIC DNA]</scope>
    <source>
        <strain evidence="2">12SD80</strain>
    </source>
</reference>
<comment type="caution">
    <text evidence="2">The sequence shown here is derived from an EMBL/GenBank/DDBJ whole genome shotgun (WGS) entry which is preliminary data.</text>
</comment>
<name>A0A2N5SEK5_9BASI</name>
<evidence type="ECO:0000313" key="3">
    <source>
        <dbReference type="Proteomes" id="UP000235392"/>
    </source>
</evidence>
<protein>
    <submittedName>
        <fullName evidence="2">Uncharacterized protein</fullName>
    </submittedName>
</protein>
<dbReference type="AlphaFoldDB" id="A0A2N5SEK5"/>
<evidence type="ECO:0000256" key="1">
    <source>
        <dbReference type="SAM" id="MobiDB-lite"/>
    </source>
</evidence>
<sequence length="415" mass="47041">MEEPRTDNRVGVNCQSANSPRWQGSPASPGVGTSASNDVNSRNSVINVGSLNERGPSGNHFYLANSIYPPTHQQTGIYTFHHLSPPTTRPATLYARPHGPISFLPVTYYGGTMPSLPQNLQLLWLFGPILELRYPVDPVYGTEMDNIMYGLQPMYHGRAFTTDDLPSTNWHGMNSQNRASSRGLLPFETNQSRPNLMKGIAFPSESRLDPAAEPYEPRKLREYPVPYINVEKMYENQGNEDYDPWVLDEEYTSYIKKIIESQRQTSLDEDPNILEKHIEAARLNWEKASNERSSDEKNSKKSQSDQAQEKMWKIGCGIQEEHSTGNPHSKTEQKTMTEIAHMIPHIVGIGSNNNKKAHEELCRKEKSFSTVGTSTNKSSLEELVKISNRKSEDLLRKNLALRITHNVQETEKQRK</sequence>
<feature type="compositionally biased region" description="Polar residues" evidence="1">
    <location>
        <begin position="13"/>
        <end position="39"/>
    </location>
</feature>
<gene>
    <name evidence="2" type="ORF">PCASD_24771</name>
</gene>
<accession>A0A2N5SEK5</accession>
<proteinExistence type="predicted"/>
<evidence type="ECO:0000313" key="2">
    <source>
        <dbReference type="EMBL" id="PLW11673.1"/>
    </source>
</evidence>